<sequence>MLVGAGCNQMHIALIIQVAG</sequence>
<accession>A0A2P2NYZ4</accession>
<name>A0A2P2NYZ4_RHIMU</name>
<evidence type="ECO:0000313" key="1">
    <source>
        <dbReference type="EMBL" id="MBX47710.1"/>
    </source>
</evidence>
<dbReference type="AlphaFoldDB" id="A0A2P2NYZ4"/>
<protein>
    <submittedName>
        <fullName evidence="1">Uncharacterized protein</fullName>
    </submittedName>
</protein>
<organism evidence="1">
    <name type="scientific">Rhizophora mucronata</name>
    <name type="common">Asiatic mangrove</name>
    <dbReference type="NCBI Taxonomy" id="61149"/>
    <lineage>
        <taxon>Eukaryota</taxon>
        <taxon>Viridiplantae</taxon>
        <taxon>Streptophyta</taxon>
        <taxon>Embryophyta</taxon>
        <taxon>Tracheophyta</taxon>
        <taxon>Spermatophyta</taxon>
        <taxon>Magnoliopsida</taxon>
        <taxon>eudicotyledons</taxon>
        <taxon>Gunneridae</taxon>
        <taxon>Pentapetalae</taxon>
        <taxon>rosids</taxon>
        <taxon>fabids</taxon>
        <taxon>Malpighiales</taxon>
        <taxon>Rhizophoraceae</taxon>
        <taxon>Rhizophora</taxon>
    </lineage>
</organism>
<reference evidence="1" key="1">
    <citation type="submission" date="2018-02" db="EMBL/GenBank/DDBJ databases">
        <title>Rhizophora mucronata_Transcriptome.</title>
        <authorList>
            <person name="Meera S.P."/>
            <person name="Sreeshan A."/>
            <person name="Augustine A."/>
        </authorList>
    </citation>
    <scope>NUCLEOTIDE SEQUENCE</scope>
    <source>
        <tissue evidence="1">Leaf</tissue>
    </source>
</reference>
<dbReference type="EMBL" id="GGEC01067226">
    <property type="protein sequence ID" value="MBX47710.1"/>
    <property type="molecule type" value="Transcribed_RNA"/>
</dbReference>
<proteinExistence type="predicted"/>